<feature type="transmembrane region" description="Helical" evidence="1">
    <location>
        <begin position="52"/>
        <end position="73"/>
    </location>
</feature>
<feature type="transmembrane region" description="Helical" evidence="1">
    <location>
        <begin position="20"/>
        <end position="40"/>
    </location>
</feature>
<keyword evidence="1" id="KW-1133">Transmembrane helix</keyword>
<evidence type="ECO:0008006" key="4">
    <source>
        <dbReference type="Google" id="ProtNLM"/>
    </source>
</evidence>
<evidence type="ECO:0000256" key="1">
    <source>
        <dbReference type="SAM" id="Phobius"/>
    </source>
</evidence>
<name>A0A174N818_9FIRM</name>
<evidence type="ECO:0000313" key="3">
    <source>
        <dbReference type="Proteomes" id="UP000095651"/>
    </source>
</evidence>
<keyword evidence="1" id="KW-0472">Membrane</keyword>
<gene>
    <name evidence="2" type="ORF">ERS852407_05895</name>
</gene>
<protein>
    <recommendedName>
        <fullName evidence="4">LPXTG cell wall anchor domain-containing protein</fullName>
    </recommendedName>
</protein>
<dbReference type="AlphaFoldDB" id="A0A174N818"/>
<reference evidence="2 3" key="1">
    <citation type="submission" date="2015-09" db="EMBL/GenBank/DDBJ databases">
        <authorList>
            <consortium name="Pathogen Informatics"/>
        </authorList>
    </citation>
    <scope>NUCLEOTIDE SEQUENCE [LARGE SCALE GENOMIC DNA]</scope>
    <source>
        <strain evidence="2 3">2789STDY5608850</strain>
    </source>
</reference>
<dbReference type="EMBL" id="CYZE01000030">
    <property type="protein sequence ID" value="CUP42099.1"/>
    <property type="molecule type" value="Genomic_DNA"/>
</dbReference>
<accession>A0A174N818</accession>
<keyword evidence="1" id="KW-0812">Transmembrane</keyword>
<organism evidence="2 3">
    <name type="scientific">Hungatella hathewayi</name>
    <dbReference type="NCBI Taxonomy" id="154046"/>
    <lineage>
        <taxon>Bacteria</taxon>
        <taxon>Bacillati</taxon>
        <taxon>Bacillota</taxon>
        <taxon>Clostridia</taxon>
        <taxon>Lachnospirales</taxon>
        <taxon>Lachnospiraceae</taxon>
        <taxon>Hungatella</taxon>
    </lineage>
</organism>
<dbReference type="Proteomes" id="UP000095651">
    <property type="component" value="Unassembled WGS sequence"/>
</dbReference>
<dbReference type="RefSeq" id="WP_002602877.1">
    <property type="nucleotide sequence ID" value="NZ_CABIXC010000030.1"/>
</dbReference>
<evidence type="ECO:0000313" key="2">
    <source>
        <dbReference type="EMBL" id="CUP42099.1"/>
    </source>
</evidence>
<proteinExistence type="predicted"/>
<sequence>MEQKIEGAIDSGLESLSSGLYVFSVGFGIVLIILGAILLFKSKDRGSNKKKGAVNIGLISLVLGVVAVISGLVQM</sequence>